<evidence type="ECO:0000256" key="12">
    <source>
        <dbReference type="PROSITE-ProRule" id="PRU00169"/>
    </source>
</evidence>
<feature type="transmembrane region" description="Helical" evidence="13">
    <location>
        <begin position="293"/>
        <end position="316"/>
    </location>
</feature>
<dbReference type="Pfam" id="PF12833">
    <property type="entry name" value="HTH_18"/>
    <property type="match status" value="1"/>
</dbReference>
<feature type="domain" description="Histidine kinase" evidence="16">
    <location>
        <begin position="432"/>
        <end position="655"/>
    </location>
</feature>
<feature type="transmembrane region" description="Helical" evidence="13">
    <location>
        <begin position="355"/>
        <end position="373"/>
    </location>
</feature>
<sequence>MRFILLSLITCLIFLCFGNVPIHAQTDIATNDLNRYVISSNYPIQDVFGNTEILRHNAEKITIHDLLEGSREFRFEPLTEDVISEDNVVWLHLALDPKLSLKNQQIVFKSNNDTYRYATPHDSIQVYYVHQGKIIDSTRSGIFVPASEKKLPFPANRSTFPVSLTKDEPVDFYIKIFDQNKIYPRMELRDPSIPFPQNTSSFWLSAFALILSIYVLAFFFYTKDRSYLYLFGFYAFIAIYEQFVESNLPLLELFFSEIPKASIIVWITLTLGSKVFFMQFGRKFTNLKAISPLWDKIVIGIIGYFILAIVIQLVMLSNGINPLDSYQFIFAGLGFLGVLIVTLRLLFFKDILLRYFAVSSIWSFIFSILGILWENGIIPFWNDVNPWIIANTGLMFILALAIARKLQFSERAKSEIEKVREIDAVKSRFFANISHEFRTPLSLILGPVNQSIENIPASENIGNETEIPVKGKHLKVMKRNALRLQHLVDQILDLSKLDQGEMQLRVQAGDLIKFLRAIIFSFESLTELKHIDFHTRFPKKIADTYFDRDKLEKLLVNLISNAIKFTPEHGEVSVVVEDNLKGIKIVVSDTGNGMSSEEVNKIFDRFYQTEGSHVQGTGIGLALVKELVTLYRGQIHVDSVEGEGTTFKVIIPYRKSDFKASEIVFSETELTVNSHFETMVFEDSEDVSEENIPNLNLPLLLIVEDNPDLREYIAEQMREDFRIETAKDGAQGLKLAKAHIPDIIISDVMMPKMSGTALCEAIKTTSITSHIPVILLTAKADQKARLDGLETGADDYITKPFEKRELLIRAQNLISQRANLREKFTSELKIKPTDVTLTSMDERFVKQVMHEIEQNIGNEFYSVEDLSSAIGFSRSQLNRKLKSLLGKSPNQMIREFRLIRAKEMLEQKSASVSEIAYEVGYSNLSYFSKSYKDTFGMLPSEV</sequence>
<evidence type="ECO:0000256" key="1">
    <source>
        <dbReference type="ARBA" id="ARBA00000085"/>
    </source>
</evidence>
<dbReference type="Pfam" id="PF00072">
    <property type="entry name" value="Response_reg"/>
    <property type="match status" value="1"/>
</dbReference>
<dbReference type="Gene3D" id="2.60.40.2380">
    <property type="match status" value="1"/>
</dbReference>
<keyword evidence="5" id="KW-0547">Nucleotide-binding</keyword>
<dbReference type="InterPro" id="IPR011623">
    <property type="entry name" value="7TMR_DISM_rcpt_extracell_dom1"/>
</dbReference>
<dbReference type="Gene3D" id="1.10.287.130">
    <property type="match status" value="1"/>
</dbReference>
<keyword evidence="13" id="KW-0812">Transmembrane</keyword>
<keyword evidence="11" id="KW-0804">Transcription</keyword>
<evidence type="ECO:0000256" key="2">
    <source>
        <dbReference type="ARBA" id="ARBA00012438"/>
    </source>
</evidence>
<dbReference type="SUPFAM" id="SSF47384">
    <property type="entry name" value="Homodimeric domain of signal transducing histidine kinase"/>
    <property type="match status" value="1"/>
</dbReference>
<evidence type="ECO:0000256" key="13">
    <source>
        <dbReference type="SAM" id="Phobius"/>
    </source>
</evidence>
<keyword evidence="13" id="KW-1133">Transmembrane helix</keyword>
<feature type="transmembrane region" description="Helical" evidence="13">
    <location>
        <begin position="263"/>
        <end position="281"/>
    </location>
</feature>
<dbReference type="CDD" id="cd00082">
    <property type="entry name" value="HisKA"/>
    <property type="match status" value="1"/>
</dbReference>
<dbReference type="Gene3D" id="1.10.10.60">
    <property type="entry name" value="Homeodomain-like"/>
    <property type="match status" value="1"/>
</dbReference>
<dbReference type="InterPro" id="IPR005467">
    <property type="entry name" value="His_kinase_dom"/>
</dbReference>
<keyword evidence="4" id="KW-0808">Transferase</keyword>
<dbReference type="Gene3D" id="3.40.50.2300">
    <property type="match status" value="1"/>
</dbReference>
<dbReference type="InterPro" id="IPR003661">
    <property type="entry name" value="HisK_dim/P_dom"/>
</dbReference>
<dbReference type="SUPFAM" id="SSF46689">
    <property type="entry name" value="Homeodomain-like"/>
    <property type="match status" value="1"/>
</dbReference>
<keyword evidence="13" id="KW-0472">Membrane</keyword>
<evidence type="ECO:0000256" key="11">
    <source>
        <dbReference type="ARBA" id="ARBA00023163"/>
    </source>
</evidence>
<dbReference type="GO" id="GO:0043565">
    <property type="term" value="F:sequence-specific DNA binding"/>
    <property type="evidence" value="ECO:0007669"/>
    <property type="project" value="InterPro"/>
</dbReference>
<dbReference type="PANTHER" id="PTHR43547:SF2">
    <property type="entry name" value="HYBRID SIGNAL TRANSDUCTION HISTIDINE KINASE C"/>
    <property type="match status" value="1"/>
</dbReference>
<dbReference type="GO" id="GO:0005524">
    <property type="term" value="F:ATP binding"/>
    <property type="evidence" value="ECO:0007669"/>
    <property type="project" value="UniProtKB-KW"/>
</dbReference>
<dbReference type="CDD" id="cd00075">
    <property type="entry name" value="HATPase"/>
    <property type="match status" value="1"/>
</dbReference>
<evidence type="ECO:0000256" key="9">
    <source>
        <dbReference type="ARBA" id="ARBA00023015"/>
    </source>
</evidence>
<keyword evidence="10" id="KW-0238">DNA-binding</keyword>
<feature type="signal peptide" evidence="14">
    <location>
        <begin position="1"/>
        <end position="24"/>
    </location>
</feature>
<dbReference type="SMART" id="SM00387">
    <property type="entry name" value="HATPase_c"/>
    <property type="match status" value="1"/>
</dbReference>
<dbReference type="InterPro" id="IPR018060">
    <property type="entry name" value="HTH_AraC"/>
</dbReference>
<evidence type="ECO:0000259" key="17">
    <source>
        <dbReference type="PROSITE" id="PS50110"/>
    </source>
</evidence>
<gene>
    <name evidence="18" type="ORF">ALE3EI_0304</name>
</gene>
<dbReference type="Pfam" id="PF07696">
    <property type="entry name" value="7TMR-DISMED2"/>
    <property type="match status" value="1"/>
</dbReference>
<dbReference type="PANTHER" id="PTHR43547">
    <property type="entry name" value="TWO-COMPONENT HISTIDINE KINASE"/>
    <property type="match status" value="1"/>
</dbReference>
<accession>A0A7G8PRC5</accession>
<dbReference type="InterPro" id="IPR036097">
    <property type="entry name" value="HisK_dim/P_sf"/>
</dbReference>
<evidence type="ECO:0000256" key="10">
    <source>
        <dbReference type="ARBA" id="ARBA00023125"/>
    </source>
</evidence>
<dbReference type="SMART" id="SM00388">
    <property type="entry name" value="HisKA"/>
    <property type="match status" value="1"/>
</dbReference>
<evidence type="ECO:0000313" key="19">
    <source>
        <dbReference type="Proteomes" id="UP000515514"/>
    </source>
</evidence>
<dbReference type="InterPro" id="IPR018062">
    <property type="entry name" value="HTH_AraC-typ_CS"/>
</dbReference>
<dbReference type="SUPFAM" id="SSF55874">
    <property type="entry name" value="ATPase domain of HSP90 chaperone/DNA topoisomerase II/histidine kinase"/>
    <property type="match status" value="1"/>
</dbReference>
<feature type="domain" description="HTH araC/xylS-type" evidence="15">
    <location>
        <begin position="846"/>
        <end position="942"/>
    </location>
</feature>
<dbReference type="GO" id="GO:0003700">
    <property type="term" value="F:DNA-binding transcription factor activity"/>
    <property type="evidence" value="ECO:0007669"/>
    <property type="project" value="InterPro"/>
</dbReference>
<dbReference type="EMBL" id="CP052909">
    <property type="protein sequence ID" value="QNJ96891.1"/>
    <property type="molecule type" value="Genomic_DNA"/>
</dbReference>
<dbReference type="Proteomes" id="UP000515514">
    <property type="component" value="Chromosome"/>
</dbReference>
<dbReference type="InterPro" id="IPR011006">
    <property type="entry name" value="CheY-like_superfamily"/>
</dbReference>
<feature type="transmembrane region" description="Helical" evidence="13">
    <location>
        <begin position="227"/>
        <end position="243"/>
    </location>
</feature>
<comment type="catalytic activity">
    <reaction evidence="1">
        <text>ATP + protein L-histidine = ADP + protein N-phospho-L-histidine.</text>
        <dbReference type="EC" id="2.7.13.3"/>
    </reaction>
</comment>
<dbReference type="InterPro" id="IPR003594">
    <property type="entry name" value="HATPase_dom"/>
</dbReference>
<feature type="domain" description="Response regulatory" evidence="17">
    <location>
        <begin position="699"/>
        <end position="814"/>
    </location>
</feature>
<feature type="transmembrane region" description="Helical" evidence="13">
    <location>
        <begin position="385"/>
        <end position="403"/>
    </location>
</feature>
<dbReference type="SMART" id="SM00342">
    <property type="entry name" value="HTH_ARAC"/>
    <property type="match status" value="1"/>
</dbReference>
<organism evidence="18 19">
    <name type="scientific">Constantimarinum furrinae</name>
    <dbReference type="NCBI Taxonomy" id="2562285"/>
    <lineage>
        <taxon>Bacteria</taxon>
        <taxon>Pseudomonadati</taxon>
        <taxon>Bacteroidota</taxon>
        <taxon>Flavobacteriia</taxon>
        <taxon>Flavobacteriales</taxon>
        <taxon>Flavobacteriaceae</taxon>
        <taxon>Altibacter/Constantimarinum group</taxon>
        <taxon>Constantimarinum</taxon>
    </lineage>
</organism>
<dbReference type="Pfam" id="PF00512">
    <property type="entry name" value="HisKA"/>
    <property type="match status" value="1"/>
</dbReference>
<dbReference type="AlphaFoldDB" id="A0A7G8PRC5"/>
<keyword evidence="19" id="KW-1185">Reference proteome</keyword>
<dbReference type="PROSITE" id="PS01124">
    <property type="entry name" value="HTH_ARAC_FAMILY_2"/>
    <property type="match status" value="1"/>
</dbReference>
<dbReference type="SMART" id="SM00448">
    <property type="entry name" value="REC"/>
    <property type="match status" value="1"/>
</dbReference>
<dbReference type="CDD" id="cd17574">
    <property type="entry name" value="REC_OmpR"/>
    <property type="match status" value="1"/>
</dbReference>
<dbReference type="InterPro" id="IPR036890">
    <property type="entry name" value="HATPase_C_sf"/>
</dbReference>
<dbReference type="InterPro" id="IPR004358">
    <property type="entry name" value="Sig_transdc_His_kin-like_C"/>
</dbReference>
<keyword evidence="3 12" id="KW-0597">Phosphoprotein</keyword>
<dbReference type="Pfam" id="PF07695">
    <property type="entry name" value="7TMR-DISM_7TM"/>
    <property type="match status" value="1"/>
</dbReference>
<evidence type="ECO:0000259" key="15">
    <source>
        <dbReference type="PROSITE" id="PS01124"/>
    </source>
</evidence>
<evidence type="ECO:0000313" key="18">
    <source>
        <dbReference type="EMBL" id="QNJ96891.1"/>
    </source>
</evidence>
<keyword evidence="7" id="KW-0067">ATP-binding</keyword>
<dbReference type="Pfam" id="PF02518">
    <property type="entry name" value="HATPase_c"/>
    <property type="match status" value="1"/>
</dbReference>
<evidence type="ECO:0000256" key="6">
    <source>
        <dbReference type="ARBA" id="ARBA00022777"/>
    </source>
</evidence>
<dbReference type="RefSeq" id="WP_186990147.1">
    <property type="nucleotide sequence ID" value="NZ_CP052909.1"/>
</dbReference>
<evidence type="ECO:0000256" key="14">
    <source>
        <dbReference type="SAM" id="SignalP"/>
    </source>
</evidence>
<dbReference type="PRINTS" id="PR00344">
    <property type="entry name" value="BCTRLSENSOR"/>
</dbReference>
<dbReference type="InterPro" id="IPR001789">
    <property type="entry name" value="Sig_transdc_resp-reg_receiver"/>
</dbReference>
<dbReference type="PROSITE" id="PS00041">
    <property type="entry name" value="HTH_ARAC_FAMILY_1"/>
    <property type="match status" value="1"/>
</dbReference>
<dbReference type="EC" id="2.7.13.3" evidence="2"/>
<evidence type="ECO:0000256" key="4">
    <source>
        <dbReference type="ARBA" id="ARBA00022679"/>
    </source>
</evidence>
<feature type="transmembrane region" description="Helical" evidence="13">
    <location>
        <begin position="328"/>
        <end position="348"/>
    </location>
</feature>
<keyword evidence="14" id="KW-0732">Signal</keyword>
<evidence type="ECO:0000256" key="7">
    <source>
        <dbReference type="ARBA" id="ARBA00022840"/>
    </source>
</evidence>
<feature type="transmembrane region" description="Helical" evidence="13">
    <location>
        <begin position="202"/>
        <end position="220"/>
    </location>
</feature>
<protein>
    <recommendedName>
        <fullName evidence="2">histidine kinase</fullName>
        <ecNumber evidence="2">2.7.13.3</ecNumber>
    </recommendedName>
</protein>
<dbReference type="InterPro" id="IPR009057">
    <property type="entry name" value="Homeodomain-like_sf"/>
</dbReference>
<evidence type="ECO:0000256" key="5">
    <source>
        <dbReference type="ARBA" id="ARBA00022741"/>
    </source>
</evidence>
<dbReference type="KEGG" id="alti:ALE3EI_0304"/>
<proteinExistence type="predicted"/>
<dbReference type="FunFam" id="3.30.565.10:FF:000037">
    <property type="entry name" value="Hybrid sensor histidine kinase/response regulator"/>
    <property type="match status" value="1"/>
</dbReference>
<dbReference type="PROSITE" id="PS50109">
    <property type="entry name" value="HIS_KIN"/>
    <property type="match status" value="1"/>
</dbReference>
<dbReference type="Gene3D" id="3.30.565.10">
    <property type="entry name" value="Histidine kinase-like ATPase, C-terminal domain"/>
    <property type="match status" value="1"/>
</dbReference>
<dbReference type="PROSITE" id="PS50110">
    <property type="entry name" value="RESPONSE_REGULATORY"/>
    <property type="match status" value="1"/>
</dbReference>
<evidence type="ECO:0000259" key="16">
    <source>
        <dbReference type="PROSITE" id="PS50109"/>
    </source>
</evidence>
<reference evidence="18 19" key="1">
    <citation type="submission" date="2020-04" db="EMBL/GenBank/DDBJ databases">
        <title>Genome sequence of Altibacter aquimarinus strain ALE3EI.</title>
        <authorList>
            <person name="Oh H.-M."/>
            <person name="Jang D."/>
        </authorList>
    </citation>
    <scope>NUCLEOTIDE SEQUENCE [LARGE SCALE GENOMIC DNA]</scope>
    <source>
        <strain evidence="18 19">ALE3EI</strain>
    </source>
</reference>
<keyword evidence="8" id="KW-0902">Two-component regulatory system</keyword>
<feature type="chain" id="PRO_5028823635" description="histidine kinase" evidence="14">
    <location>
        <begin position="25"/>
        <end position="942"/>
    </location>
</feature>
<dbReference type="SUPFAM" id="SSF52172">
    <property type="entry name" value="CheY-like"/>
    <property type="match status" value="1"/>
</dbReference>
<name>A0A7G8PRC5_9FLAO</name>
<evidence type="ECO:0000256" key="8">
    <source>
        <dbReference type="ARBA" id="ARBA00023012"/>
    </source>
</evidence>
<keyword evidence="6" id="KW-0418">Kinase</keyword>
<dbReference type="InterPro" id="IPR011622">
    <property type="entry name" value="7TMR_DISM_rcpt_extracell_dom2"/>
</dbReference>
<feature type="modified residue" description="4-aspartylphosphate" evidence="12">
    <location>
        <position position="747"/>
    </location>
</feature>
<evidence type="ECO:0000256" key="3">
    <source>
        <dbReference type="ARBA" id="ARBA00022553"/>
    </source>
</evidence>
<dbReference type="GO" id="GO:0000155">
    <property type="term" value="F:phosphorelay sensor kinase activity"/>
    <property type="evidence" value="ECO:0007669"/>
    <property type="project" value="InterPro"/>
</dbReference>
<keyword evidence="9" id="KW-0805">Transcription regulation</keyword>